<proteinExistence type="predicted"/>
<dbReference type="AlphaFoldDB" id="E7FNC5"/>
<dbReference type="Proteomes" id="UP000004099">
    <property type="component" value="Unassembled WGS sequence"/>
</dbReference>
<comment type="caution">
    <text evidence="9">The sequence shown here is derived from an EMBL/GenBank/DDBJ whole genome shotgun (WGS) entry which is preliminary data.</text>
</comment>
<dbReference type="GO" id="GO:0005737">
    <property type="term" value="C:cytoplasm"/>
    <property type="evidence" value="ECO:0007669"/>
    <property type="project" value="UniProtKB-SubCell"/>
</dbReference>
<evidence type="ECO:0000256" key="5">
    <source>
        <dbReference type="ARBA" id="ARBA00022679"/>
    </source>
</evidence>
<name>E7FNC5_9LACO</name>
<sequence length="170" mass="19248">MQKNYSKERYIMTLVLARIDQRLIHGIVVTQWTGETKAKRLMVVDDVISKDEAQKAAMRMSKPAGTGMSIIDTQTAITNFNAGKYDSHNVFLIVKEPETLIKLVDGGVKIPKVNIGIMFDGPDKTTVKKMVSVNQKEINDFKELQKRGVPVTFRFVPSDPDEPFEKYIKD</sequence>
<keyword evidence="6" id="KW-0598">Phosphotransferase system</keyword>
<evidence type="ECO:0000256" key="3">
    <source>
        <dbReference type="ARBA" id="ARBA00022490"/>
    </source>
</evidence>
<reference evidence="9 10" key="1">
    <citation type="submission" date="2011-01" db="EMBL/GenBank/DDBJ databases">
        <authorList>
            <person name="Muzny D."/>
            <person name="Qin X."/>
            <person name="Buhay C."/>
            <person name="Dugan-Rocha S."/>
            <person name="Ding Y."/>
            <person name="Chen G."/>
            <person name="Hawes A."/>
            <person name="Holder M."/>
            <person name="Jhangiani S."/>
            <person name="Johnson A."/>
            <person name="Khan Z."/>
            <person name="Li Z."/>
            <person name="Liu W."/>
            <person name="Liu X."/>
            <person name="Perez L."/>
            <person name="Shen H."/>
            <person name="Wang Q."/>
            <person name="Watt J."/>
            <person name="Xi L."/>
            <person name="Xin Y."/>
            <person name="Zhou J."/>
            <person name="Deng J."/>
            <person name="Jiang H."/>
            <person name="Liu Y."/>
            <person name="Qu J."/>
            <person name="Song X.-Z."/>
            <person name="Zhang L."/>
            <person name="Villasana D."/>
            <person name="Johnson A."/>
            <person name="Liu J."/>
            <person name="Liyanage D."/>
            <person name="Lorensuhewa L."/>
            <person name="Robinson T."/>
            <person name="Song A."/>
            <person name="Song B.-B."/>
            <person name="Dinh H."/>
            <person name="Thornton R."/>
            <person name="Coyle M."/>
            <person name="Francisco L."/>
            <person name="Jackson L."/>
            <person name="Javaid M."/>
            <person name="Korchina V."/>
            <person name="Kovar C."/>
            <person name="Mata R."/>
            <person name="Mathew T."/>
            <person name="Ngo R."/>
            <person name="Nguyen L."/>
            <person name="Nguyen N."/>
            <person name="Okwuonu G."/>
            <person name="Ongeri F."/>
            <person name="Pham C."/>
            <person name="Simmons D."/>
            <person name="Wilczek-Boney K."/>
            <person name="Hale W."/>
            <person name="Jakkamsetti A."/>
            <person name="Pham P."/>
            <person name="Ruth R."/>
            <person name="San Lucas F."/>
            <person name="Warren J."/>
            <person name="Zhang J."/>
            <person name="Zhao Z."/>
            <person name="Zhou C."/>
            <person name="Zhu D."/>
            <person name="Lee S."/>
            <person name="Bess C."/>
            <person name="Blankenburg K."/>
            <person name="Forbes L."/>
            <person name="Fu Q."/>
            <person name="Gubbala S."/>
            <person name="Hirani K."/>
            <person name="Jayaseelan J.C."/>
            <person name="Lara F."/>
            <person name="Munidasa M."/>
            <person name="Palculict T."/>
            <person name="Patil S."/>
            <person name="Pu L.-L."/>
            <person name="Saada N."/>
            <person name="Tang L."/>
            <person name="Weissenberger G."/>
            <person name="Zhu Y."/>
            <person name="Hemphill L."/>
            <person name="Shang Y."/>
            <person name="Youmans B."/>
            <person name="Ayvaz T."/>
            <person name="Ross M."/>
            <person name="Santibanez J."/>
            <person name="Aqrawi P."/>
            <person name="Gross S."/>
            <person name="Joshi V."/>
            <person name="Fowler G."/>
            <person name="Nazareth L."/>
            <person name="Reid J."/>
            <person name="Worley K."/>
            <person name="Petrosino J."/>
            <person name="Highlander S."/>
            <person name="Gibbs R."/>
        </authorList>
    </citation>
    <scope>NUCLEOTIDE SEQUENCE [LARGE SCALE GENOMIC DNA]</scope>
    <source>
        <strain evidence="9 10">ATCC 25644</strain>
    </source>
</reference>
<evidence type="ECO:0000256" key="1">
    <source>
        <dbReference type="ARBA" id="ARBA00004496"/>
    </source>
</evidence>
<evidence type="ECO:0000256" key="4">
    <source>
        <dbReference type="ARBA" id="ARBA00022597"/>
    </source>
</evidence>
<dbReference type="GO" id="GO:0016301">
    <property type="term" value="F:kinase activity"/>
    <property type="evidence" value="ECO:0007669"/>
    <property type="project" value="UniProtKB-KW"/>
</dbReference>
<dbReference type="EC" id="2.7.1.69" evidence="9"/>
<dbReference type="Pfam" id="PF03830">
    <property type="entry name" value="PTSIIB_sorb"/>
    <property type="match status" value="1"/>
</dbReference>
<dbReference type="HOGENOM" id="CLU_116175_3_0_9"/>
<evidence type="ECO:0000256" key="7">
    <source>
        <dbReference type="ARBA" id="ARBA00022777"/>
    </source>
</evidence>
<keyword evidence="3" id="KW-0963">Cytoplasm</keyword>
<dbReference type="InterPro" id="IPR036667">
    <property type="entry name" value="PTS_IIB_sorbose-sp_sf"/>
</dbReference>
<dbReference type="GO" id="GO:0008982">
    <property type="term" value="F:protein-N(PI)-phosphohistidine-sugar phosphotransferase activity"/>
    <property type="evidence" value="ECO:0007669"/>
    <property type="project" value="InterPro"/>
</dbReference>
<keyword evidence="5 9" id="KW-0808">Transferase</keyword>
<dbReference type="EMBL" id="ACGS02000022">
    <property type="protein sequence ID" value="EFZ35524.1"/>
    <property type="molecule type" value="Genomic_DNA"/>
</dbReference>
<dbReference type="PROSITE" id="PS51101">
    <property type="entry name" value="PTS_EIIB_TYPE_4"/>
    <property type="match status" value="1"/>
</dbReference>
<evidence type="ECO:0000256" key="6">
    <source>
        <dbReference type="ARBA" id="ARBA00022683"/>
    </source>
</evidence>
<feature type="domain" description="PTS EIIB type-4" evidence="8">
    <location>
        <begin position="10"/>
        <end position="170"/>
    </location>
</feature>
<evidence type="ECO:0000256" key="2">
    <source>
        <dbReference type="ARBA" id="ARBA00022448"/>
    </source>
</evidence>
<dbReference type="Gene3D" id="3.40.35.10">
    <property type="entry name" value="Phosphotransferase system, sorbose subfamily IIB component"/>
    <property type="match status" value="1"/>
</dbReference>
<keyword evidence="2" id="KW-0813">Transport</keyword>
<evidence type="ECO:0000313" key="10">
    <source>
        <dbReference type="Proteomes" id="UP000004099"/>
    </source>
</evidence>
<dbReference type="GO" id="GO:0009401">
    <property type="term" value="P:phosphoenolpyruvate-dependent sugar phosphotransferase system"/>
    <property type="evidence" value="ECO:0007669"/>
    <property type="project" value="UniProtKB-KW"/>
</dbReference>
<evidence type="ECO:0000259" key="8">
    <source>
        <dbReference type="PROSITE" id="PS51101"/>
    </source>
</evidence>
<comment type="subcellular location">
    <subcellularLocation>
        <location evidence="1">Cytoplasm</location>
    </subcellularLocation>
</comment>
<gene>
    <name evidence="9" type="primary">manX</name>
    <name evidence="9" type="ORF">HMPREF0542_10402</name>
</gene>
<organism evidence="9 10">
    <name type="scientific">Ligilactobacillus ruminis ATCC 25644</name>
    <dbReference type="NCBI Taxonomy" id="525362"/>
    <lineage>
        <taxon>Bacteria</taxon>
        <taxon>Bacillati</taxon>
        <taxon>Bacillota</taxon>
        <taxon>Bacilli</taxon>
        <taxon>Lactobacillales</taxon>
        <taxon>Lactobacillaceae</taxon>
        <taxon>Ligilactobacillus</taxon>
    </lineage>
</organism>
<keyword evidence="7" id="KW-0418">Kinase</keyword>
<accession>E7FNC5</accession>
<dbReference type="SUPFAM" id="SSF52728">
    <property type="entry name" value="PTS IIb component"/>
    <property type="match status" value="1"/>
</dbReference>
<protein>
    <submittedName>
        <fullName evidence="9">PTS system sorbose subfamily IIB component</fullName>
        <ecNumber evidence="9">2.7.1.69</ecNumber>
    </submittedName>
</protein>
<evidence type="ECO:0000313" key="9">
    <source>
        <dbReference type="EMBL" id="EFZ35524.1"/>
    </source>
</evidence>
<keyword evidence="4" id="KW-0762">Sugar transport</keyword>
<dbReference type="InterPro" id="IPR004720">
    <property type="entry name" value="PTS_IIB_sorbose-sp"/>
</dbReference>